<dbReference type="Pfam" id="PF00158">
    <property type="entry name" value="Sigma54_activat"/>
    <property type="match status" value="1"/>
</dbReference>
<dbReference type="PROSITE" id="PS00675">
    <property type="entry name" value="SIGMA54_INTERACT_1"/>
    <property type="match status" value="1"/>
</dbReference>
<dbReference type="KEGG" id="tmai:FVE67_08720"/>
<dbReference type="SUPFAM" id="SSF52540">
    <property type="entry name" value="P-loop containing nucleoside triphosphate hydrolases"/>
    <property type="match status" value="1"/>
</dbReference>
<dbReference type="PANTHER" id="PTHR32071:SF117">
    <property type="entry name" value="PTS-DEPENDENT DIHYDROXYACETONE KINASE OPERON REGULATORY PROTEIN-RELATED"/>
    <property type="match status" value="1"/>
</dbReference>
<evidence type="ECO:0000256" key="4">
    <source>
        <dbReference type="ARBA" id="ARBA00023125"/>
    </source>
</evidence>
<dbReference type="EMBL" id="CP042909">
    <property type="protein sequence ID" value="QJA06866.1"/>
    <property type="molecule type" value="Genomic_DNA"/>
</dbReference>
<dbReference type="PROSITE" id="PS00676">
    <property type="entry name" value="SIGMA54_INTERACT_2"/>
    <property type="match status" value="1"/>
</dbReference>
<dbReference type="InterPro" id="IPR025662">
    <property type="entry name" value="Sigma_54_int_dom_ATP-bd_1"/>
</dbReference>
<accession>A0A6H1WUT4</accession>
<dbReference type="GO" id="GO:0006355">
    <property type="term" value="P:regulation of DNA-templated transcription"/>
    <property type="evidence" value="ECO:0007669"/>
    <property type="project" value="InterPro"/>
</dbReference>
<protein>
    <submittedName>
        <fullName evidence="8">Sigma-54-dependent Fis family transcriptional regulator</fullName>
    </submittedName>
</protein>
<evidence type="ECO:0000259" key="7">
    <source>
        <dbReference type="PROSITE" id="PS50045"/>
    </source>
</evidence>
<dbReference type="Gene3D" id="3.40.50.300">
    <property type="entry name" value="P-loop containing nucleotide triphosphate hydrolases"/>
    <property type="match status" value="1"/>
</dbReference>
<dbReference type="PROSITE" id="PS00688">
    <property type="entry name" value="SIGMA54_INTERACT_3"/>
    <property type="match status" value="1"/>
</dbReference>
<keyword evidence="2" id="KW-0067">ATP-binding</keyword>
<reference evidence="8 9" key="1">
    <citation type="submission" date="2019-08" db="EMBL/GenBank/DDBJ databases">
        <title>Complete genome sequence of Thermosulfurimonas marina SU872T, an anaerobic thermophilic chemolithoautotrophic bacterium isolated from a shallow marine hydrothermal vent.</title>
        <authorList>
            <person name="Allioux M."/>
            <person name="Jebbar M."/>
            <person name="Slobodkina G."/>
            <person name="Slobodkin A."/>
            <person name="Moalic Y."/>
            <person name="Frolova A."/>
            <person name="Shao Z."/>
            <person name="Alain K."/>
        </authorList>
    </citation>
    <scope>NUCLEOTIDE SEQUENCE [LARGE SCALE GENOMIC DNA]</scope>
    <source>
        <strain evidence="8 9">SU872</strain>
    </source>
</reference>
<keyword evidence="9" id="KW-1185">Reference proteome</keyword>
<dbReference type="SMART" id="SM00382">
    <property type="entry name" value="AAA"/>
    <property type="match status" value="1"/>
</dbReference>
<dbReference type="InterPro" id="IPR025944">
    <property type="entry name" value="Sigma_54_int_dom_CS"/>
</dbReference>
<dbReference type="FunFam" id="1.10.8.60:FF:000014">
    <property type="entry name" value="DNA-binding transcriptional regulator NtrC"/>
    <property type="match status" value="1"/>
</dbReference>
<dbReference type="GO" id="GO:0043565">
    <property type="term" value="F:sequence-specific DNA binding"/>
    <property type="evidence" value="ECO:0007669"/>
    <property type="project" value="InterPro"/>
</dbReference>
<feature type="domain" description="Sigma-54 factor interaction" evidence="7">
    <location>
        <begin position="9"/>
        <end position="238"/>
    </location>
</feature>
<dbReference type="Pfam" id="PF02954">
    <property type="entry name" value="HTH_8"/>
    <property type="match status" value="1"/>
</dbReference>
<keyword evidence="5" id="KW-0010">Activator</keyword>
<proteinExistence type="predicted"/>
<keyword evidence="6" id="KW-0804">Transcription</keyword>
<dbReference type="SUPFAM" id="SSF46689">
    <property type="entry name" value="Homeodomain-like"/>
    <property type="match status" value="1"/>
</dbReference>
<evidence type="ECO:0000256" key="5">
    <source>
        <dbReference type="ARBA" id="ARBA00023159"/>
    </source>
</evidence>
<dbReference type="Pfam" id="PF25601">
    <property type="entry name" value="AAA_lid_14"/>
    <property type="match status" value="1"/>
</dbReference>
<evidence type="ECO:0000256" key="3">
    <source>
        <dbReference type="ARBA" id="ARBA00023015"/>
    </source>
</evidence>
<dbReference type="Gene3D" id="1.10.8.60">
    <property type="match status" value="1"/>
</dbReference>
<dbReference type="InterPro" id="IPR003593">
    <property type="entry name" value="AAA+_ATPase"/>
</dbReference>
<dbReference type="InterPro" id="IPR025943">
    <property type="entry name" value="Sigma_54_int_dom_ATP-bd_2"/>
</dbReference>
<sequence length="322" mass="36430">MKKIGLMEILGKSPAIKKVLQLIEKVAPRDSTVLILGESGTGKELVARAIHAKSRRKEGPFVPVNCGAIPEELLESELFGYERGAFTGASRSKPGRFELAHGGTIFLDEVSEMSPKLQVKLLRVLQERVVERLGSEEPRPVDIRIIAATNRDLEKEVAQGRFREDLYFRLNVIPIRMPPLRERKEDIPLLAEHFLQKFCEREEVPLKRLSPGALECLMNYPWPGNVRELENLMERLVILVEEDVIREEDLPEHFRGLTPPPGLIPVEIPPQGIDLKQMLLEIEKTFILKALELSGGVRTHAAKLLGLKRTTLVEKMKRLGLE</sequence>
<gene>
    <name evidence="8" type="ORF">FVE67_08720</name>
</gene>
<dbReference type="PANTHER" id="PTHR32071">
    <property type="entry name" value="TRANSCRIPTIONAL REGULATORY PROTEIN"/>
    <property type="match status" value="1"/>
</dbReference>
<dbReference type="AlphaFoldDB" id="A0A6H1WUT4"/>
<evidence type="ECO:0000256" key="6">
    <source>
        <dbReference type="ARBA" id="ARBA00023163"/>
    </source>
</evidence>
<evidence type="ECO:0000256" key="2">
    <source>
        <dbReference type="ARBA" id="ARBA00022840"/>
    </source>
</evidence>
<dbReference type="InterPro" id="IPR027417">
    <property type="entry name" value="P-loop_NTPase"/>
</dbReference>
<dbReference type="GO" id="GO:0005524">
    <property type="term" value="F:ATP binding"/>
    <property type="evidence" value="ECO:0007669"/>
    <property type="project" value="UniProtKB-KW"/>
</dbReference>
<dbReference type="InterPro" id="IPR058031">
    <property type="entry name" value="AAA_lid_NorR"/>
</dbReference>
<dbReference type="Proteomes" id="UP000501253">
    <property type="component" value="Chromosome"/>
</dbReference>
<organism evidence="8 9">
    <name type="scientific">Thermosulfurimonas marina</name>
    <dbReference type="NCBI Taxonomy" id="2047767"/>
    <lineage>
        <taxon>Bacteria</taxon>
        <taxon>Pseudomonadati</taxon>
        <taxon>Thermodesulfobacteriota</taxon>
        <taxon>Thermodesulfobacteria</taxon>
        <taxon>Thermodesulfobacteriales</taxon>
        <taxon>Thermodesulfobacteriaceae</taxon>
        <taxon>Thermosulfurimonas</taxon>
    </lineage>
</organism>
<dbReference type="InterPro" id="IPR009057">
    <property type="entry name" value="Homeodomain-like_sf"/>
</dbReference>
<dbReference type="PRINTS" id="PR01590">
    <property type="entry name" value="HTHFIS"/>
</dbReference>
<dbReference type="InterPro" id="IPR002078">
    <property type="entry name" value="Sigma_54_int"/>
</dbReference>
<dbReference type="CDD" id="cd00009">
    <property type="entry name" value="AAA"/>
    <property type="match status" value="1"/>
</dbReference>
<evidence type="ECO:0000313" key="8">
    <source>
        <dbReference type="EMBL" id="QJA06866.1"/>
    </source>
</evidence>
<evidence type="ECO:0000256" key="1">
    <source>
        <dbReference type="ARBA" id="ARBA00022741"/>
    </source>
</evidence>
<dbReference type="FunFam" id="3.40.50.300:FF:000006">
    <property type="entry name" value="DNA-binding transcriptional regulator NtrC"/>
    <property type="match status" value="1"/>
</dbReference>
<dbReference type="RefSeq" id="WP_168720215.1">
    <property type="nucleotide sequence ID" value="NZ_CP042909.1"/>
</dbReference>
<name>A0A6H1WUT4_9BACT</name>
<keyword evidence="1" id="KW-0547">Nucleotide-binding</keyword>
<keyword evidence="4" id="KW-0238">DNA-binding</keyword>
<dbReference type="Gene3D" id="1.10.10.60">
    <property type="entry name" value="Homeodomain-like"/>
    <property type="match status" value="1"/>
</dbReference>
<dbReference type="InterPro" id="IPR002197">
    <property type="entry name" value="HTH_Fis"/>
</dbReference>
<dbReference type="PROSITE" id="PS50045">
    <property type="entry name" value="SIGMA54_INTERACT_4"/>
    <property type="match status" value="1"/>
</dbReference>
<keyword evidence="3" id="KW-0805">Transcription regulation</keyword>
<evidence type="ECO:0000313" key="9">
    <source>
        <dbReference type="Proteomes" id="UP000501253"/>
    </source>
</evidence>